<dbReference type="Pfam" id="PF11185">
    <property type="entry name" value="DUF2971"/>
    <property type="match status" value="1"/>
</dbReference>
<evidence type="ECO:0000313" key="2">
    <source>
        <dbReference type="Proteomes" id="UP000596387"/>
    </source>
</evidence>
<proteinExistence type="predicted"/>
<dbReference type="EMBL" id="CP047166">
    <property type="protein sequence ID" value="QRF67579.1"/>
    <property type="molecule type" value="Genomic_DNA"/>
</dbReference>
<dbReference type="RefSeq" id="WP_251374098.1">
    <property type="nucleotide sequence ID" value="NZ_CP047166.1"/>
</dbReference>
<accession>A0ABX7FAR9</accession>
<organism evidence="1 2">
    <name type="scientific">Ponticoccus alexandrii</name>
    <dbReference type="NCBI Taxonomy" id="1943633"/>
    <lineage>
        <taxon>Bacteria</taxon>
        <taxon>Pseudomonadati</taxon>
        <taxon>Pseudomonadota</taxon>
        <taxon>Alphaproteobacteria</taxon>
        <taxon>Rhodobacterales</taxon>
        <taxon>Roseobacteraceae</taxon>
        <taxon>Ponticoccus</taxon>
    </lineage>
</organism>
<gene>
    <name evidence="1" type="ORF">GQA70_15430</name>
</gene>
<reference evidence="1 2" key="1">
    <citation type="submission" date="2019-12" db="EMBL/GenBank/DDBJ databases">
        <title>Complete Genome Sequence of a Quorum-Sensing Bacterium,Rhodobacteraceae bacterium C31, Isolated from a marine microalgae symbiotic bacteria.</title>
        <authorList>
            <person name="Zhang Y."/>
        </authorList>
    </citation>
    <scope>NUCLEOTIDE SEQUENCE [LARGE SCALE GENOMIC DNA]</scope>
    <source>
        <strain evidence="1 2">C31</strain>
    </source>
</reference>
<sequence>MMNDKSEYLYSRSKFVEACQNREVWVEEVPRWMANIKLNTHEPSTVMMIGCLTEDHDDVGLWERYANSGKGCVLGFDANWLAERAGVAIRRVSYDADYLRDFVNAGLAMLQSHYEENPEDREELTQLATMFVLDLYAVKDPRFCSEREVRISRLTLTDDTAEFGLVNPGGQRIDGQEVPALRIRQRRGAYGSTRFVELPLWDEDGKPVIRSLGFGPNIDVETEASVKDAASKYPEITLWKSDLPLR</sequence>
<evidence type="ECO:0000313" key="1">
    <source>
        <dbReference type="EMBL" id="QRF67579.1"/>
    </source>
</evidence>
<protein>
    <submittedName>
        <fullName evidence="1">DUF2971 domain-containing protein</fullName>
    </submittedName>
</protein>
<dbReference type="InterPro" id="IPR021352">
    <property type="entry name" value="DUF2971"/>
</dbReference>
<dbReference type="Proteomes" id="UP000596387">
    <property type="component" value="Chromosome"/>
</dbReference>
<keyword evidence="2" id="KW-1185">Reference proteome</keyword>
<name>A0ABX7FAR9_9RHOB</name>